<reference evidence="1" key="1">
    <citation type="submission" date="2022-08" db="EMBL/GenBank/DDBJ databases">
        <title>Genome Sequence of Lecanicillium fungicola.</title>
        <authorList>
            <person name="Buettner E."/>
        </authorList>
    </citation>
    <scope>NUCLEOTIDE SEQUENCE</scope>
    <source>
        <strain evidence="1">Babe33</strain>
    </source>
</reference>
<name>A0ACC1MRC1_9HYPO</name>
<gene>
    <name evidence="1" type="ORF">NQ176_g8622</name>
</gene>
<comment type="caution">
    <text evidence="1">The sequence shown here is derived from an EMBL/GenBank/DDBJ whole genome shotgun (WGS) entry which is preliminary data.</text>
</comment>
<evidence type="ECO:0000313" key="2">
    <source>
        <dbReference type="Proteomes" id="UP001143910"/>
    </source>
</evidence>
<organism evidence="1 2">
    <name type="scientific">Zarea fungicola</name>
    <dbReference type="NCBI Taxonomy" id="93591"/>
    <lineage>
        <taxon>Eukaryota</taxon>
        <taxon>Fungi</taxon>
        <taxon>Dikarya</taxon>
        <taxon>Ascomycota</taxon>
        <taxon>Pezizomycotina</taxon>
        <taxon>Sordariomycetes</taxon>
        <taxon>Hypocreomycetidae</taxon>
        <taxon>Hypocreales</taxon>
        <taxon>Cordycipitaceae</taxon>
        <taxon>Zarea</taxon>
    </lineage>
</organism>
<keyword evidence="2" id="KW-1185">Reference proteome</keyword>
<dbReference type="EMBL" id="JANJQO010001728">
    <property type="protein sequence ID" value="KAJ2969510.1"/>
    <property type="molecule type" value="Genomic_DNA"/>
</dbReference>
<evidence type="ECO:0000313" key="1">
    <source>
        <dbReference type="EMBL" id="KAJ2969510.1"/>
    </source>
</evidence>
<sequence length="235" mass="26532">MFFYIFSIFIELALGRNHQREKRNANTPPQMQMPYTQNPYNNYQPDMAGTGPYNQQQRPGGFFGRVFGRNRGGQQAVPQYDPNSLPEHTHPRQMDNNLHNNRDSEATIVGGLLNQESHNKYETGYGNVSPAPRAHSPMVAGYTNTTGGDAAAYTYTHPGESYTHSGDHYGHAGDDYHRNNNGAHQANTAATLPYPADNPYDRTTYDQNNRPTQPQQPTRYPTQGHHYDDGIYDRP</sequence>
<dbReference type="Proteomes" id="UP001143910">
    <property type="component" value="Unassembled WGS sequence"/>
</dbReference>
<accession>A0ACC1MRC1</accession>
<protein>
    <submittedName>
        <fullName evidence="1">Uncharacterized protein</fullName>
    </submittedName>
</protein>
<proteinExistence type="predicted"/>